<organism evidence="2 3">
    <name type="scientific">Halosegnis marinus</name>
    <dbReference type="NCBI Taxonomy" id="3034023"/>
    <lineage>
        <taxon>Archaea</taxon>
        <taxon>Methanobacteriati</taxon>
        <taxon>Methanobacteriota</taxon>
        <taxon>Stenosarchaea group</taxon>
        <taxon>Halobacteria</taxon>
        <taxon>Halobacteriales</taxon>
        <taxon>Natronomonadaceae</taxon>
        <taxon>Halosegnis</taxon>
    </lineage>
</organism>
<feature type="compositionally biased region" description="Low complexity" evidence="1">
    <location>
        <begin position="128"/>
        <end position="140"/>
    </location>
</feature>
<evidence type="ECO:0000313" key="3">
    <source>
        <dbReference type="Proteomes" id="UP001596398"/>
    </source>
</evidence>
<evidence type="ECO:0000256" key="1">
    <source>
        <dbReference type="SAM" id="MobiDB-lite"/>
    </source>
</evidence>
<dbReference type="RefSeq" id="WP_276233876.1">
    <property type="nucleotide sequence ID" value="NZ_CP119802.1"/>
</dbReference>
<dbReference type="GeneID" id="79267434"/>
<evidence type="ECO:0000313" key="2">
    <source>
        <dbReference type="EMBL" id="MFC7235737.1"/>
    </source>
</evidence>
<keyword evidence="3" id="KW-1185">Reference proteome</keyword>
<reference evidence="2 3" key="1">
    <citation type="journal article" date="2019" name="Int. J. Syst. Evol. Microbiol.">
        <title>The Global Catalogue of Microorganisms (GCM) 10K type strain sequencing project: providing services to taxonomists for standard genome sequencing and annotation.</title>
        <authorList>
            <consortium name="The Broad Institute Genomics Platform"/>
            <consortium name="The Broad Institute Genome Sequencing Center for Infectious Disease"/>
            <person name="Wu L."/>
            <person name="Ma J."/>
        </authorList>
    </citation>
    <scope>NUCLEOTIDE SEQUENCE [LARGE SCALE GENOMIC DNA]</scope>
    <source>
        <strain evidence="2 3">DT85</strain>
    </source>
</reference>
<feature type="region of interest" description="Disordered" evidence="1">
    <location>
        <begin position="125"/>
        <end position="167"/>
    </location>
</feature>
<gene>
    <name evidence="2" type="ORF">ACFQJ4_10460</name>
</gene>
<accession>A0ABD5ZR56</accession>
<dbReference type="Proteomes" id="UP001596398">
    <property type="component" value="Unassembled WGS sequence"/>
</dbReference>
<dbReference type="AlphaFoldDB" id="A0ABD5ZR56"/>
<protein>
    <submittedName>
        <fullName evidence="2">DUF1102 domain-containing protein</fullName>
    </submittedName>
</protein>
<name>A0ABD5ZR56_9EURY</name>
<dbReference type="InterPro" id="IPR006311">
    <property type="entry name" value="TAT_signal"/>
</dbReference>
<sequence length="197" mass="20069">MERRKFLIGAGSLAAGAAAATGTGAFTSVSANRTVTVNVAGDASALLAIERAEEGGSTTPNAQDYVNIESDNTVKLDFTGSDNGASGINDDASTKIANLLDITNQGTQTVEVYPSEDQPGNIAFFAEGPDTNTGTNGNPNYPDPDNDGDQDQGAGFSDDDPVILGTGDTVENIGVRMEGDATGTTLTLIAEETDASN</sequence>
<proteinExistence type="predicted"/>
<dbReference type="EMBL" id="JBHTAP010000001">
    <property type="protein sequence ID" value="MFC7235737.1"/>
    <property type="molecule type" value="Genomic_DNA"/>
</dbReference>
<dbReference type="PROSITE" id="PS51318">
    <property type="entry name" value="TAT"/>
    <property type="match status" value="1"/>
</dbReference>
<comment type="caution">
    <text evidence="2">The sequence shown here is derived from an EMBL/GenBank/DDBJ whole genome shotgun (WGS) entry which is preliminary data.</text>
</comment>